<protein>
    <submittedName>
        <fullName evidence="3">3-oxoacyl-ACP synthase</fullName>
    </submittedName>
</protein>
<feature type="domain" description="Beta-ketoacyl-[acyl-carrier-protein] synthase III N-terminal" evidence="2">
    <location>
        <begin position="120"/>
        <end position="178"/>
    </location>
</feature>
<evidence type="ECO:0000256" key="1">
    <source>
        <dbReference type="ARBA" id="ARBA00022490"/>
    </source>
</evidence>
<evidence type="ECO:0000259" key="2">
    <source>
        <dbReference type="Pfam" id="PF08545"/>
    </source>
</evidence>
<dbReference type="GO" id="GO:0044550">
    <property type="term" value="P:secondary metabolite biosynthetic process"/>
    <property type="evidence" value="ECO:0007669"/>
    <property type="project" value="TreeGrafter"/>
</dbReference>
<evidence type="ECO:0000313" key="4">
    <source>
        <dbReference type="Proteomes" id="UP000317378"/>
    </source>
</evidence>
<keyword evidence="1" id="KW-0963">Cytoplasm</keyword>
<gene>
    <name evidence="3" type="ORF">FGD71_018115</name>
</gene>
<dbReference type="Gene3D" id="3.40.47.10">
    <property type="match status" value="2"/>
</dbReference>
<dbReference type="PANTHER" id="PTHR34069">
    <property type="entry name" value="3-OXOACYL-[ACYL-CARRIER-PROTEIN] SYNTHASE 3"/>
    <property type="match status" value="1"/>
</dbReference>
<organism evidence="3 4">
    <name type="scientific">Streptomyces sporangiiformans</name>
    <dbReference type="NCBI Taxonomy" id="2315329"/>
    <lineage>
        <taxon>Bacteria</taxon>
        <taxon>Bacillati</taxon>
        <taxon>Actinomycetota</taxon>
        <taxon>Actinomycetes</taxon>
        <taxon>Kitasatosporales</taxon>
        <taxon>Streptomycetaceae</taxon>
        <taxon>Streptomyces</taxon>
    </lineage>
</organism>
<dbReference type="Pfam" id="PF08545">
    <property type="entry name" value="ACP_syn_III"/>
    <property type="match status" value="1"/>
</dbReference>
<dbReference type="GO" id="GO:0004315">
    <property type="term" value="F:3-oxoacyl-[acyl-carrier-protein] synthase activity"/>
    <property type="evidence" value="ECO:0007669"/>
    <property type="project" value="InterPro"/>
</dbReference>
<sequence length="313" mass="33679">MSTTKAWLYGPQYELGETEVHHTEITNLLTRAAEFRMPPAPELWGWGNVRRAERSLEVMAADSAATTLRAAGADPSSVDAVVLCSTRIPGPSEAHGRFMETFLAEAGLGDIPFYGQNLNRCVNLLAAIDTATAFVAAGRHRRVLVVTTDSAADEADRMVSYALFSDGAASCLIAAADEIDALTDGGYEILGCATAQDRQTLDHSHEISADLARTVNDRLLTPLGMKLDDVAGLMHANIFKPVVVMKERQAGFTPEQLHTDNITRVGHCFAADPLINLVDRAALGEIEPGRHYMLAAGVPGQRIGVLIRKAHHG</sequence>
<proteinExistence type="predicted"/>
<dbReference type="GO" id="GO:0006633">
    <property type="term" value="P:fatty acid biosynthetic process"/>
    <property type="evidence" value="ECO:0007669"/>
    <property type="project" value="InterPro"/>
</dbReference>
<keyword evidence="4" id="KW-1185">Reference proteome</keyword>
<dbReference type="InterPro" id="IPR013751">
    <property type="entry name" value="ACP_syn_III_N"/>
</dbReference>
<evidence type="ECO:0000313" key="3">
    <source>
        <dbReference type="EMBL" id="TPQ20899.1"/>
    </source>
</evidence>
<dbReference type="OrthoDB" id="2636646at2"/>
<dbReference type="InterPro" id="IPR016039">
    <property type="entry name" value="Thiolase-like"/>
</dbReference>
<reference evidence="3 4" key="1">
    <citation type="submission" date="2019-06" db="EMBL/GenBank/DDBJ databases">
        <title>Streptomyces sporangiiformans sp. nov., a novel actinomycete isolated from soil in Mount Song.</title>
        <authorList>
            <person name="Han L."/>
        </authorList>
    </citation>
    <scope>NUCLEOTIDE SEQUENCE [LARGE SCALE GENOMIC DNA]</scope>
    <source>
        <strain evidence="3 4">NEAU-SSA 1</strain>
    </source>
</reference>
<dbReference type="EMBL" id="VCHX02000129">
    <property type="protein sequence ID" value="TPQ20899.1"/>
    <property type="molecule type" value="Genomic_DNA"/>
</dbReference>
<dbReference type="PANTHER" id="PTHR34069:SF2">
    <property type="entry name" value="BETA-KETOACYL-[ACYL-CARRIER-PROTEIN] SYNTHASE III"/>
    <property type="match status" value="1"/>
</dbReference>
<dbReference type="RefSeq" id="WP_119101488.1">
    <property type="nucleotide sequence ID" value="NZ_QXMJ01000129.1"/>
</dbReference>
<accession>A0A505DLX5</accession>
<name>A0A505DLX5_9ACTN</name>
<dbReference type="Proteomes" id="UP000317378">
    <property type="component" value="Unassembled WGS sequence"/>
</dbReference>
<dbReference type="SUPFAM" id="SSF53901">
    <property type="entry name" value="Thiolase-like"/>
    <property type="match status" value="1"/>
</dbReference>
<dbReference type="AlphaFoldDB" id="A0A505DLX5"/>
<comment type="caution">
    <text evidence="3">The sequence shown here is derived from an EMBL/GenBank/DDBJ whole genome shotgun (WGS) entry which is preliminary data.</text>
</comment>